<evidence type="ECO:0000256" key="4">
    <source>
        <dbReference type="ARBA" id="ARBA00022801"/>
    </source>
</evidence>
<dbReference type="Pfam" id="PF01694">
    <property type="entry name" value="Rhomboid"/>
    <property type="match status" value="1"/>
</dbReference>
<dbReference type="Gene3D" id="1.20.1540.10">
    <property type="entry name" value="Rhomboid-like"/>
    <property type="match status" value="1"/>
</dbReference>
<gene>
    <name evidence="9" type="ORF">SAMN02745205_00802</name>
</gene>
<evidence type="ECO:0000256" key="2">
    <source>
        <dbReference type="ARBA" id="ARBA00009045"/>
    </source>
</evidence>
<dbReference type="InterPro" id="IPR035952">
    <property type="entry name" value="Rhomboid-like_sf"/>
</dbReference>
<accession>A0A1T4KN83</accession>
<sequence>MEDKLKFVFRPFISALIGLVVGYSFLHWVVVIKFGLLQPKDKVVELVVPALLSILLVIFYIYPRVKVLRLRDHFFYAVVAWVGLVIPTAIAQDYMVTVTGTLTELTSVREMDRHKPTRFYKLRSYHPDKEISPSYATYDVSGRNSEDFNMHLYVVCPIRETPNVPYADTPSVWLGEHYKERISNRMKHEKKEKAYTLFVEQGRIKFAETVTSFSVYFERIDSRSKYHDGFMKAISLYPGAVSDPIILMRMSESLYSKNESNKQRLLIALLIVTVLWFLMSAIPKIDPNELKRVKAGKPDMDARREWHEWRTFVLPHKGFFVTPILVYINVGVFLLMTVLGHGFIYVSPQVLLDWGACYAPMVMEGQWWRLLTAIFLHGGVAHLCANMVWLVLVGIDLEHKMSRMMYLLIYFLSGLLGSLTSILWNGEAVGVGASGAIMGLFGAFIALLITGVYPKGFVKSLLINAGVFVGMNLLMGLAGGIDNAAHIGGLLCGFVLGIGCSPFLKRAHHR</sequence>
<protein>
    <submittedName>
        <fullName evidence="9">Membrane associated serine protease, rhomboid family</fullName>
    </submittedName>
</protein>
<feature type="transmembrane region" description="Helical" evidence="7">
    <location>
        <begin position="12"/>
        <end position="31"/>
    </location>
</feature>
<feature type="transmembrane region" description="Helical" evidence="7">
    <location>
        <begin position="461"/>
        <end position="481"/>
    </location>
</feature>
<dbReference type="Proteomes" id="UP000189956">
    <property type="component" value="Unassembled WGS sequence"/>
</dbReference>
<dbReference type="InterPro" id="IPR050925">
    <property type="entry name" value="Rhomboid_protease_S54"/>
</dbReference>
<feature type="transmembrane region" description="Helical" evidence="7">
    <location>
        <begin position="404"/>
        <end position="424"/>
    </location>
</feature>
<keyword evidence="4" id="KW-0378">Hydrolase</keyword>
<dbReference type="PANTHER" id="PTHR43731">
    <property type="entry name" value="RHOMBOID PROTEASE"/>
    <property type="match status" value="1"/>
</dbReference>
<evidence type="ECO:0000256" key="5">
    <source>
        <dbReference type="ARBA" id="ARBA00022989"/>
    </source>
</evidence>
<feature type="transmembrane region" description="Helical" evidence="7">
    <location>
        <begin position="74"/>
        <end position="91"/>
    </location>
</feature>
<comment type="similarity">
    <text evidence="2">Belongs to the peptidase S54 family.</text>
</comment>
<evidence type="ECO:0000313" key="9">
    <source>
        <dbReference type="EMBL" id="SJZ43860.1"/>
    </source>
</evidence>
<evidence type="ECO:0000313" key="10">
    <source>
        <dbReference type="Proteomes" id="UP000189956"/>
    </source>
</evidence>
<feature type="domain" description="Peptidase S54 rhomboid" evidence="8">
    <location>
        <begin position="365"/>
        <end position="501"/>
    </location>
</feature>
<keyword evidence="6 7" id="KW-0472">Membrane</keyword>
<keyword evidence="5 7" id="KW-1133">Transmembrane helix</keyword>
<dbReference type="SUPFAM" id="SSF144091">
    <property type="entry name" value="Rhomboid-like"/>
    <property type="match status" value="1"/>
</dbReference>
<evidence type="ECO:0000256" key="3">
    <source>
        <dbReference type="ARBA" id="ARBA00022692"/>
    </source>
</evidence>
<dbReference type="GO" id="GO:0004252">
    <property type="term" value="F:serine-type endopeptidase activity"/>
    <property type="evidence" value="ECO:0007669"/>
    <property type="project" value="InterPro"/>
</dbReference>
<proteinExistence type="inferred from homology"/>
<evidence type="ECO:0000259" key="8">
    <source>
        <dbReference type="Pfam" id="PF01694"/>
    </source>
</evidence>
<keyword evidence="9" id="KW-0645">Protease</keyword>
<organism evidence="9 10">
    <name type="scientific">Porphyromonas cangingivalis</name>
    <dbReference type="NCBI Taxonomy" id="36874"/>
    <lineage>
        <taxon>Bacteria</taxon>
        <taxon>Pseudomonadati</taxon>
        <taxon>Bacteroidota</taxon>
        <taxon>Bacteroidia</taxon>
        <taxon>Bacteroidales</taxon>
        <taxon>Porphyromonadaceae</taxon>
        <taxon>Porphyromonas</taxon>
    </lineage>
</organism>
<feature type="transmembrane region" description="Helical" evidence="7">
    <location>
        <begin position="265"/>
        <end position="282"/>
    </location>
</feature>
<dbReference type="GO" id="GO:0006508">
    <property type="term" value="P:proteolysis"/>
    <property type="evidence" value="ECO:0007669"/>
    <property type="project" value="UniProtKB-KW"/>
</dbReference>
<name>A0A1T4KN83_PORCN</name>
<feature type="transmembrane region" description="Helical" evidence="7">
    <location>
        <begin position="487"/>
        <end position="504"/>
    </location>
</feature>
<feature type="transmembrane region" description="Helical" evidence="7">
    <location>
        <begin position="43"/>
        <end position="62"/>
    </location>
</feature>
<dbReference type="PANTHER" id="PTHR43731:SF14">
    <property type="entry name" value="PRESENILIN-ASSOCIATED RHOMBOID-LIKE PROTEIN, MITOCHONDRIAL"/>
    <property type="match status" value="1"/>
</dbReference>
<keyword evidence="3 7" id="KW-0812">Transmembrane</keyword>
<reference evidence="9 10" key="1">
    <citation type="submission" date="2017-02" db="EMBL/GenBank/DDBJ databases">
        <authorList>
            <person name="Peterson S.W."/>
        </authorList>
    </citation>
    <scope>NUCLEOTIDE SEQUENCE [LARGE SCALE GENOMIC DNA]</scope>
    <source>
        <strain evidence="9 10">ATCC 700135</strain>
    </source>
</reference>
<dbReference type="InterPro" id="IPR022764">
    <property type="entry name" value="Peptidase_S54_rhomboid_dom"/>
</dbReference>
<comment type="subcellular location">
    <subcellularLocation>
        <location evidence="1">Membrane</location>
        <topology evidence="1">Multi-pass membrane protein</topology>
    </subcellularLocation>
</comment>
<dbReference type="AlphaFoldDB" id="A0A1T4KN83"/>
<evidence type="ECO:0000256" key="7">
    <source>
        <dbReference type="SAM" id="Phobius"/>
    </source>
</evidence>
<dbReference type="GO" id="GO:0016020">
    <property type="term" value="C:membrane"/>
    <property type="evidence" value="ECO:0007669"/>
    <property type="project" value="UniProtKB-SubCell"/>
</dbReference>
<feature type="transmembrane region" description="Helical" evidence="7">
    <location>
        <begin position="367"/>
        <end position="392"/>
    </location>
</feature>
<evidence type="ECO:0000256" key="6">
    <source>
        <dbReference type="ARBA" id="ARBA00023136"/>
    </source>
</evidence>
<evidence type="ECO:0000256" key="1">
    <source>
        <dbReference type="ARBA" id="ARBA00004141"/>
    </source>
</evidence>
<feature type="transmembrane region" description="Helical" evidence="7">
    <location>
        <begin position="430"/>
        <end position="449"/>
    </location>
</feature>
<dbReference type="EMBL" id="FUWL01000005">
    <property type="protein sequence ID" value="SJZ43860.1"/>
    <property type="molecule type" value="Genomic_DNA"/>
</dbReference>
<feature type="transmembrane region" description="Helical" evidence="7">
    <location>
        <begin position="324"/>
        <end position="347"/>
    </location>
</feature>